<protein>
    <submittedName>
        <fullName evidence="1">Uncharacterized protein</fullName>
    </submittedName>
</protein>
<evidence type="ECO:0000313" key="1">
    <source>
        <dbReference type="EMBL" id="MBX47691.1"/>
    </source>
</evidence>
<reference evidence="1" key="1">
    <citation type="submission" date="2018-02" db="EMBL/GenBank/DDBJ databases">
        <title>Rhizophora mucronata_Transcriptome.</title>
        <authorList>
            <person name="Meera S.P."/>
            <person name="Sreeshan A."/>
            <person name="Augustine A."/>
        </authorList>
    </citation>
    <scope>NUCLEOTIDE SEQUENCE</scope>
    <source>
        <tissue evidence="1">Leaf</tissue>
    </source>
</reference>
<accession>A0A2P2NZ74</accession>
<dbReference type="AlphaFoldDB" id="A0A2P2NZ74"/>
<dbReference type="EMBL" id="GGEC01067207">
    <property type="protein sequence ID" value="MBX47691.1"/>
    <property type="molecule type" value="Transcribed_RNA"/>
</dbReference>
<proteinExistence type="predicted"/>
<sequence>MLTLCSFGLSWSLSLSLSLTLRTS</sequence>
<organism evidence="1">
    <name type="scientific">Rhizophora mucronata</name>
    <name type="common">Asiatic mangrove</name>
    <dbReference type="NCBI Taxonomy" id="61149"/>
    <lineage>
        <taxon>Eukaryota</taxon>
        <taxon>Viridiplantae</taxon>
        <taxon>Streptophyta</taxon>
        <taxon>Embryophyta</taxon>
        <taxon>Tracheophyta</taxon>
        <taxon>Spermatophyta</taxon>
        <taxon>Magnoliopsida</taxon>
        <taxon>eudicotyledons</taxon>
        <taxon>Gunneridae</taxon>
        <taxon>Pentapetalae</taxon>
        <taxon>rosids</taxon>
        <taxon>fabids</taxon>
        <taxon>Malpighiales</taxon>
        <taxon>Rhizophoraceae</taxon>
        <taxon>Rhizophora</taxon>
    </lineage>
</organism>
<name>A0A2P2NZ74_RHIMU</name>